<dbReference type="Pfam" id="PF01016">
    <property type="entry name" value="Ribosomal_L27"/>
    <property type="match status" value="1"/>
</dbReference>
<dbReference type="GO" id="GO:0006412">
    <property type="term" value="P:translation"/>
    <property type="evidence" value="ECO:0007669"/>
    <property type="project" value="InterPro"/>
</dbReference>
<dbReference type="FunFam" id="2.40.50.100:FF:000020">
    <property type="entry name" value="50S ribosomal protein L27"/>
    <property type="match status" value="1"/>
</dbReference>
<dbReference type="Proteomes" id="UP001472866">
    <property type="component" value="Chromosome 01"/>
</dbReference>
<keyword evidence="3" id="KW-0687">Ribonucleoprotein</keyword>
<dbReference type="Gene3D" id="2.40.50.100">
    <property type="match status" value="1"/>
</dbReference>
<dbReference type="GO" id="GO:0003735">
    <property type="term" value="F:structural constituent of ribosome"/>
    <property type="evidence" value="ECO:0007669"/>
    <property type="project" value="InterPro"/>
</dbReference>
<dbReference type="HAMAP" id="MF_00539">
    <property type="entry name" value="Ribosomal_bL27"/>
    <property type="match status" value="1"/>
</dbReference>
<gene>
    <name evidence="4" type="ORF">HKI87_01g00350</name>
</gene>
<proteinExistence type="inferred from homology"/>
<reference evidence="4 5" key="1">
    <citation type="submission" date="2024-03" db="EMBL/GenBank/DDBJ databases">
        <title>Complete genome sequence of the green alga Chloropicon roscoffensis RCC1871.</title>
        <authorList>
            <person name="Lemieux C."/>
            <person name="Pombert J.-F."/>
            <person name="Otis C."/>
            <person name="Turmel M."/>
        </authorList>
    </citation>
    <scope>NUCLEOTIDE SEQUENCE [LARGE SCALE GENOMIC DNA]</scope>
    <source>
        <strain evidence="4 5">RCC1871</strain>
    </source>
</reference>
<dbReference type="AlphaFoldDB" id="A0AAX4NXV1"/>
<comment type="similarity">
    <text evidence="1">Belongs to the bacterial ribosomal protein bL27 family.</text>
</comment>
<dbReference type="NCBIfam" id="TIGR00062">
    <property type="entry name" value="L27"/>
    <property type="match status" value="1"/>
</dbReference>
<keyword evidence="2 4" id="KW-0689">Ribosomal protein</keyword>
<dbReference type="PROSITE" id="PS00831">
    <property type="entry name" value="RIBOSOMAL_L27"/>
    <property type="match status" value="1"/>
</dbReference>
<dbReference type="PRINTS" id="PR00063">
    <property type="entry name" value="RIBOSOMALL27"/>
</dbReference>
<dbReference type="GO" id="GO:0005762">
    <property type="term" value="C:mitochondrial large ribosomal subunit"/>
    <property type="evidence" value="ECO:0007669"/>
    <property type="project" value="TreeGrafter"/>
</dbReference>
<keyword evidence="5" id="KW-1185">Reference proteome</keyword>
<sequence length="155" mass="17069">MAMSRHGVGVLSRVTKEFSGSGLLGGQSQLQTQTLFSWEYGRAAASSLGFLGWHRTATKKAGGTSRNGRDSNPKYLGVKKFGGEYVIPGNIIVRQRGTKFHPGNNVGMGRDHTIYSLVTGQVKFSVDEAAGRKKARKYISVVPGEDRRLRRWQKK</sequence>
<evidence type="ECO:0000256" key="3">
    <source>
        <dbReference type="ARBA" id="ARBA00023274"/>
    </source>
</evidence>
<accession>A0AAX4NXV1</accession>
<dbReference type="InterPro" id="IPR018261">
    <property type="entry name" value="Ribosomal_bL27_CS"/>
</dbReference>
<organism evidence="4 5">
    <name type="scientific">Chloropicon roscoffensis</name>
    <dbReference type="NCBI Taxonomy" id="1461544"/>
    <lineage>
        <taxon>Eukaryota</taxon>
        <taxon>Viridiplantae</taxon>
        <taxon>Chlorophyta</taxon>
        <taxon>Chloropicophyceae</taxon>
        <taxon>Chloropicales</taxon>
        <taxon>Chloropicaceae</taxon>
        <taxon>Chloropicon</taxon>
    </lineage>
</organism>
<protein>
    <submittedName>
        <fullName evidence="4">Ribosomal protein L27</fullName>
    </submittedName>
</protein>
<evidence type="ECO:0000313" key="4">
    <source>
        <dbReference type="EMBL" id="WZN58513.1"/>
    </source>
</evidence>
<dbReference type="EMBL" id="CP151501">
    <property type="protein sequence ID" value="WZN58513.1"/>
    <property type="molecule type" value="Genomic_DNA"/>
</dbReference>
<evidence type="ECO:0000256" key="2">
    <source>
        <dbReference type="ARBA" id="ARBA00022980"/>
    </source>
</evidence>
<dbReference type="SUPFAM" id="SSF110324">
    <property type="entry name" value="Ribosomal L27 protein-like"/>
    <property type="match status" value="1"/>
</dbReference>
<dbReference type="InterPro" id="IPR001684">
    <property type="entry name" value="Ribosomal_bL27"/>
</dbReference>
<dbReference type="PANTHER" id="PTHR15893">
    <property type="entry name" value="RIBOSOMAL PROTEIN L27"/>
    <property type="match status" value="1"/>
</dbReference>
<name>A0AAX4NXV1_9CHLO</name>
<dbReference type="PANTHER" id="PTHR15893:SF0">
    <property type="entry name" value="LARGE RIBOSOMAL SUBUNIT PROTEIN BL27M"/>
    <property type="match status" value="1"/>
</dbReference>
<evidence type="ECO:0000313" key="5">
    <source>
        <dbReference type="Proteomes" id="UP001472866"/>
    </source>
</evidence>
<evidence type="ECO:0000256" key="1">
    <source>
        <dbReference type="ARBA" id="ARBA00010797"/>
    </source>
</evidence>